<evidence type="ECO:0000313" key="6">
    <source>
        <dbReference type="EMBL" id="TDZ40188.1"/>
    </source>
</evidence>
<sequence>MARRPGLLRLFRQVRDEQETPGDQRVYCARPACAAFIPNTGEHVQGNEMRCRACGEATCRECKTATHPGRPCRLEEEDEELMDVMDRDGLASSAFADTTGAFSVERIGIAVMVARVRSMMEAIGAFRCG</sequence>
<dbReference type="AlphaFoldDB" id="A0A4R8QMA1"/>
<evidence type="ECO:0000256" key="3">
    <source>
        <dbReference type="ARBA" id="ARBA00022786"/>
    </source>
</evidence>
<keyword evidence="1" id="KW-0479">Metal-binding</keyword>
<proteinExistence type="predicted"/>
<feature type="domain" description="IBR" evidence="5">
    <location>
        <begin position="9"/>
        <end position="72"/>
    </location>
</feature>
<keyword evidence="3" id="KW-0833">Ubl conjugation pathway</keyword>
<gene>
    <name evidence="6" type="ORF">C8035_v003610</name>
</gene>
<dbReference type="Pfam" id="PF01485">
    <property type="entry name" value="IBR"/>
    <property type="match status" value="1"/>
</dbReference>
<dbReference type="EMBL" id="QAPG01000006">
    <property type="protein sequence ID" value="TDZ40188.1"/>
    <property type="molecule type" value="Genomic_DNA"/>
</dbReference>
<name>A0A4R8QMA1_9PEZI</name>
<dbReference type="SUPFAM" id="SSF57850">
    <property type="entry name" value="RING/U-box"/>
    <property type="match status" value="1"/>
</dbReference>
<evidence type="ECO:0000256" key="4">
    <source>
        <dbReference type="ARBA" id="ARBA00022833"/>
    </source>
</evidence>
<protein>
    <recommendedName>
        <fullName evidence="5">IBR domain-containing protein</fullName>
    </recommendedName>
</protein>
<keyword evidence="2" id="KW-0863">Zinc-finger</keyword>
<evidence type="ECO:0000259" key="5">
    <source>
        <dbReference type="SMART" id="SM00647"/>
    </source>
</evidence>
<keyword evidence="7" id="KW-1185">Reference proteome</keyword>
<dbReference type="GO" id="GO:0008270">
    <property type="term" value="F:zinc ion binding"/>
    <property type="evidence" value="ECO:0007669"/>
    <property type="project" value="UniProtKB-KW"/>
</dbReference>
<evidence type="ECO:0000313" key="7">
    <source>
        <dbReference type="Proteomes" id="UP000295083"/>
    </source>
</evidence>
<dbReference type="Proteomes" id="UP000295083">
    <property type="component" value="Unassembled WGS sequence"/>
</dbReference>
<evidence type="ECO:0000256" key="1">
    <source>
        <dbReference type="ARBA" id="ARBA00022723"/>
    </source>
</evidence>
<comment type="caution">
    <text evidence="6">The sequence shown here is derived from an EMBL/GenBank/DDBJ whole genome shotgun (WGS) entry which is preliminary data.</text>
</comment>
<organism evidence="6 7">
    <name type="scientific">Colletotrichum spinosum</name>
    <dbReference type="NCBI Taxonomy" id="1347390"/>
    <lineage>
        <taxon>Eukaryota</taxon>
        <taxon>Fungi</taxon>
        <taxon>Dikarya</taxon>
        <taxon>Ascomycota</taxon>
        <taxon>Pezizomycotina</taxon>
        <taxon>Sordariomycetes</taxon>
        <taxon>Hypocreomycetidae</taxon>
        <taxon>Glomerellales</taxon>
        <taxon>Glomerellaceae</taxon>
        <taxon>Colletotrichum</taxon>
        <taxon>Colletotrichum orbiculare species complex</taxon>
    </lineage>
</organism>
<accession>A0A4R8QMA1</accession>
<reference evidence="6 7" key="1">
    <citation type="submission" date="2018-11" db="EMBL/GenBank/DDBJ databases">
        <title>Genome sequence and assembly of Colletotrichum spinosum.</title>
        <authorList>
            <person name="Gan P."/>
            <person name="Shirasu K."/>
        </authorList>
    </citation>
    <scope>NUCLEOTIDE SEQUENCE [LARGE SCALE GENOMIC DNA]</scope>
    <source>
        <strain evidence="6 7">CBS 515.97</strain>
    </source>
</reference>
<dbReference type="SMART" id="SM00647">
    <property type="entry name" value="IBR"/>
    <property type="match status" value="1"/>
</dbReference>
<evidence type="ECO:0000256" key="2">
    <source>
        <dbReference type="ARBA" id="ARBA00022771"/>
    </source>
</evidence>
<dbReference type="InterPro" id="IPR002867">
    <property type="entry name" value="IBR_dom"/>
</dbReference>
<keyword evidence="4" id="KW-0862">Zinc</keyword>